<reference evidence="19 20" key="1">
    <citation type="journal article" date="2015" name="Genome Announc.">
        <title>Complete Genome Sequence of Spiroplasma litorale TN-1T (DSM 21781), a Bacterium Isolated from a Green-Eyed Horsefly (Tabanus nigrovittatus).</title>
        <authorList>
            <person name="Lo W.S."/>
            <person name="Lai Y.C."/>
            <person name="Lien Y.W."/>
            <person name="Wang T.H."/>
            <person name="Kuo C.H."/>
        </authorList>
    </citation>
    <scope>NUCLEOTIDE SEQUENCE [LARGE SCALE GENOMIC DNA]</scope>
    <source>
        <strain evidence="19 20">TN-1</strain>
    </source>
</reference>
<evidence type="ECO:0000313" key="20">
    <source>
        <dbReference type="Proteomes" id="UP000067476"/>
    </source>
</evidence>
<dbReference type="GO" id="GO:0006284">
    <property type="term" value="P:base-excision repair"/>
    <property type="evidence" value="ECO:0007669"/>
    <property type="project" value="InterPro"/>
</dbReference>
<keyword evidence="20" id="KW-1185">Reference proteome</keyword>
<keyword evidence="6" id="KW-0227">DNA damage</keyword>
<dbReference type="InterPro" id="IPR012319">
    <property type="entry name" value="FPG_cat"/>
</dbReference>
<comment type="catalytic activity">
    <reaction evidence="15">
        <text>2'-deoxyribonucleotide-(2'-deoxyribose 5'-phosphate)-2'-deoxyribonucleotide-DNA = a 3'-end 2'-deoxyribonucleotide-(2,3-dehydro-2,3-deoxyribose 5'-phosphate)-DNA + a 5'-end 5'-phospho-2'-deoxyribonucleoside-DNA + H(+)</text>
        <dbReference type="Rhea" id="RHEA:66592"/>
        <dbReference type="Rhea" id="RHEA-COMP:13180"/>
        <dbReference type="Rhea" id="RHEA-COMP:16897"/>
        <dbReference type="Rhea" id="RHEA-COMP:17067"/>
        <dbReference type="ChEBI" id="CHEBI:15378"/>
        <dbReference type="ChEBI" id="CHEBI:136412"/>
        <dbReference type="ChEBI" id="CHEBI:157695"/>
        <dbReference type="ChEBI" id="CHEBI:167181"/>
        <dbReference type="EC" id="4.2.99.18"/>
    </reaction>
</comment>
<evidence type="ECO:0000256" key="3">
    <source>
        <dbReference type="ARBA" id="ARBA00009409"/>
    </source>
</evidence>
<dbReference type="InterPro" id="IPR015887">
    <property type="entry name" value="DNA_glyclase_Znf_dom_DNA_BS"/>
</dbReference>
<dbReference type="OrthoDB" id="9800855at2"/>
<dbReference type="GO" id="GO:0140078">
    <property type="term" value="F:class I DNA-(apurinic or apyrimidinic site) endonuclease activity"/>
    <property type="evidence" value="ECO:0007669"/>
    <property type="project" value="UniProtKB-EC"/>
</dbReference>
<dbReference type="Pfam" id="PF06831">
    <property type="entry name" value="H2TH"/>
    <property type="match status" value="1"/>
</dbReference>
<gene>
    <name evidence="19" type="primary">mutM</name>
    <name evidence="19" type="ORF">SLITO_v1c01630</name>
</gene>
<evidence type="ECO:0000256" key="15">
    <source>
        <dbReference type="ARBA" id="ARBA00044632"/>
    </source>
</evidence>
<dbReference type="InterPro" id="IPR035937">
    <property type="entry name" value="FPG_N"/>
</dbReference>
<keyword evidence="13" id="KW-0511">Multifunctional enzyme</keyword>
<dbReference type="Gene3D" id="1.10.8.50">
    <property type="match status" value="1"/>
</dbReference>
<dbReference type="GO" id="GO:0003690">
    <property type="term" value="F:double-stranded DNA binding"/>
    <property type="evidence" value="ECO:0007669"/>
    <property type="project" value="UniProtKB-ARBA"/>
</dbReference>
<dbReference type="KEGG" id="sll:SLITO_v1c01630"/>
<keyword evidence="10" id="KW-0238">DNA-binding</keyword>
<keyword evidence="8" id="KW-0378">Hydrolase</keyword>
<dbReference type="AlphaFoldDB" id="A0A0K1W0J9"/>
<dbReference type="RefSeq" id="WP_075057926.1">
    <property type="nucleotide sequence ID" value="NZ_CP012357.1"/>
</dbReference>
<evidence type="ECO:0000313" key="19">
    <source>
        <dbReference type="EMBL" id="AKX33829.1"/>
    </source>
</evidence>
<evidence type="ECO:0000256" key="7">
    <source>
        <dbReference type="ARBA" id="ARBA00022771"/>
    </source>
</evidence>
<dbReference type="Gene3D" id="3.20.190.10">
    <property type="entry name" value="MutM-like, N-terminal"/>
    <property type="match status" value="1"/>
</dbReference>
<keyword evidence="11" id="KW-0234">DNA repair</keyword>
<protein>
    <submittedName>
        <fullName evidence="19">Formamidopyrimidine-DNA glycosylase</fullName>
    </submittedName>
</protein>
<evidence type="ECO:0000259" key="18">
    <source>
        <dbReference type="PROSITE" id="PS51068"/>
    </source>
</evidence>
<sequence>MPELPEVETVVSILNKNARNKKIVSIDVVYPKLIKTEISLEDFKKRVSNKIINEVNRIGKYIIFDIGVDVLISHLRMEGKWYYINNLELINQKHIELIFYLDNDYMLVYHDTRKFGTINLEEKQFYKFKEPIKKLGPEPFVKEVNGLYFSNAMSKSNKYIKTVLLDQTKISGIGNIYADEILFDSKIHPENKANNLSIDNYICIYNSSKKILKRAIELGGSTISTYKAGHGISGKFQNELKVHLRKGENCFNCSNKIFKIKVNGRGTYYCEYCQIKY</sequence>
<evidence type="ECO:0000256" key="5">
    <source>
        <dbReference type="ARBA" id="ARBA00022723"/>
    </source>
</evidence>
<dbReference type="SUPFAM" id="SSF46946">
    <property type="entry name" value="S13-like H2TH domain"/>
    <property type="match status" value="1"/>
</dbReference>
<dbReference type="InterPro" id="IPR020629">
    <property type="entry name" value="FPG_Glyclase"/>
</dbReference>
<evidence type="ECO:0000256" key="14">
    <source>
        <dbReference type="ARBA" id="ARBA00023295"/>
    </source>
</evidence>
<dbReference type="SMART" id="SM00898">
    <property type="entry name" value="Fapy_DNA_glyco"/>
    <property type="match status" value="1"/>
</dbReference>
<evidence type="ECO:0000256" key="8">
    <source>
        <dbReference type="ARBA" id="ARBA00022801"/>
    </source>
</evidence>
<keyword evidence="14" id="KW-0326">Glycosidase</keyword>
<feature type="domain" description="Formamidopyrimidine-DNA glycosylase catalytic" evidence="18">
    <location>
        <begin position="2"/>
        <end position="116"/>
    </location>
</feature>
<comment type="similarity">
    <text evidence="3">Belongs to the FPG family.</text>
</comment>
<dbReference type="STRING" id="216942.SLITO_v1c01630"/>
<dbReference type="GO" id="GO:0003684">
    <property type="term" value="F:damaged DNA binding"/>
    <property type="evidence" value="ECO:0007669"/>
    <property type="project" value="InterPro"/>
</dbReference>
<keyword evidence="5" id="KW-0479">Metal-binding</keyword>
<evidence type="ECO:0000256" key="6">
    <source>
        <dbReference type="ARBA" id="ARBA00022763"/>
    </source>
</evidence>
<evidence type="ECO:0000256" key="13">
    <source>
        <dbReference type="ARBA" id="ARBA00023268"/>
    </source>
</evidence>
<dbReference type="NCBIfam" id="TIGR00577">
    <property type="entry name" value="fpg"/>
    <property type="match status" value="1"/>
</dbReference>
<dbReference type="SMART" id="SM01232">
    <property type="entry name" value="H2TH"/>
    <property type="match status" value="1"/>
</dbReference>
<dbReference type="PROSITE" id="PS51068">
    <property type="entry name" value="FPG_CAT"/>
    <property type="match status" value="1"/>
</dbReference>
<comment type="catalytic activity">
    <reaction evidence="1">
        <text>Hydrolysis of DNA containing ring-opened 7-methylguanine residues, releasing 2,6-diamino-4-hydroxy-5-(N-methyl)formamidopyrimidine.</text>
        <dbReference type="EC" id="3.2.2.23"/>
    </reaction>
</comment>
<evidence type="ECO:0000256" key="9">
    <source>
        <dbReference type="ARBA" id="ARBA00022833"/>
    </source>
</evidence>
<dbReference type="PROSITE" id="PS01242">
    <property type="entry name" value="ZF_FPG_1"/>
    <property type="match status" value="1"/>
</dbReference>
<dbReference type="NCBIfam" id="NF002211">
    <property type="entry name" value="PRK01103.1"/>
    <property type="match status" value="1"/>
</dbReference>
<dbReference type="InterPro" id="IPR010979">
    <property type="entry name" value="Ribosomal_uS13-like_H2TH"/>
</dbReference>
<dbReference type="FunFam" id="1.10.8.50:FF:000003">
    <property type="entry name" value="Formamidopyrimidine-DNA glycosylase"/>
    <property type="match status" value="1"/>
</dbReference>
<comment type="subunit">
    <text evidence="4">Monomer.</text>
</comment>
<evidence type="ECO:0000256" key="2">
    <source>
        <dbReference type="ARBA" id="ARBA00001947"/>
    </source>
</evidence>
<comment type="cofactor">
    <cofactor evidence="2">
        <name>Zn(2+)</name>
        <dbReference type="ChEBI" id="CHEBI:29105"/>
    </cofactor>
</comment>
<dbReference type="PROSITE" id="PS51066">
    <property type="entry name" value="ZF_FPG_2"/>
    <property type="match status" value="1"/>
</dbReference>
<dbReference type="GO" id="GO:0034039">
    <property type="term" value="F:8-oxo-7,8-dihydroguanine DNA N-glycosylase activity"/>
    <property type="evidence" value="ECO:0007669"/>
    <property type="project" value="TreeGrafter"/>
</dbReference>
<dbReference type="InterPro" id="IPR015886">
    <property type="entry name" value="H2TH_FPG"/>
</dbReference>
<keyword evidence="7 16" id="KW-0863">Zinc-finger</keyword>
<evidence type="ECO:0000259" key="17">
    <source>
        <dbReference type="PROSITE" id="PS51066"/>
    </source>
</evidence>
<dbReference type="InterPro" id="IPR000214">
    <property type="entry name" value="Znf_DNA_glyclase/AP_lyase"/>
</dbReference>
<organism evidence="19 20">
    <name type="scientific">Spiroplasma litorale</name>
    <dbReference type="NCBI Taxonomy" id="216942"/>
    <lineage>
        <taxon>Bacteria</taxon>
        <taxon>Bacillati</taxon>
        <taxon>Mycoplasmatota</taxon>
        <taxon>Mollicutes</taxon>
        <taxon>Entomoplasmatales</taxon>
        <taxon>Spiroplasmataceae</taxon>
        <taxon>Spiroplasma</taxon>
    </lineage>
</organism>
<dbReference type="PATRIC" id="fig|216942.3.peg.163"/>
<dbReference type="EMBL" id="CP012357">
    <property type="protein sequence ID" value="AKX33829.1"/>
    <property type="molecule type" value="Genomic_DNA"/>
</dbReference>
<dbReference type="PANTHER" id="PTHR22993:SF9">
    <property type="entry name" value="FORMAMIDOPYRIMIDINE-DNA GLYCOSYLASE"/>
    <property type="match status" value="1"/>
</dbReference>
<evidence type="ECO:0000256" key="12">
    <source>
        <dbReference type="ARBA" id="ARBA00023239"/>
    </source>
</evidence>
<dbReference type="GO" id="GO:0008270">
    <property type="term" value="F:zinc ion binding"/>
    <property type="evidence" value="ECO:0007669"/>
    <property type="project" value="UniProtKB-KW"/>
</dbReference>
<dbReference type="SUPFAM" id="SSF81624">
    <property type="entry name" value="N-terminal domain of MutM-like DNA repair proteins"/>
    <property type="match status" value="1"/>
</dbReference>
<evidence type="ECO:0000256" key="1">
    <source>
        <dbReference type="ARBA" id="ARBA00001668"/>
    </source>
</evidence>
<keyword evidence="12" id="KW-0456">Lyase</keyword>
<dbReference type="CDD" id="cd08966">
    <property type="entry name" value="EcFpg-like_N"/>
    <property type="match status" value="1"/>
</dbReference>
<evidence type="ECO:0000256" key="4">
    <source>
        <dbReference type="ARBA" id="ARBA00011245"/>
    </source>
</evidence>
<name>A0A0K1W0J9_9MOLU</name>
<proteinExistence type="inferred from homology"/>
<accession>A0A0K1W0J9</accession>
<feature type="domain" description="FPG-type" evidence="17">
    <location>
        <begin position="241"/>
        <end position="275"/>
    </location>
</feature>
<dbReference type="Pfam" id="PF01149">
    <property type="entry name" value="Fapy_DNA_glyco"/>
    <property type="match status" value="1"/>
</dbReference>
<evidence type="ECO:0000256" key="16">
    <source>
        <dbReference type="PROSITE-ProRule" id="PRU00391"/>
    </source>
</evidence>
<dbReference type="SUPFAM" id="SSF57716">
    <property type="entry name" value="Glucocorticoid receptor-like (DNA-binding domain)"/>
    <property type="match status" value="1"/>
</dbReference>
<dbReference type="PANTHER" id="PTHR22993">
    <property type="entry name" value="FORMAMIDOPYRIMIDINE-DNA GLYCOSYLASE"/>
    <property type="match status" value="1"/>
</dbReference>
<keyword evidence="9" id="KW-0862">Zinc</keyword>
<dbReference type="Proteomes" id="UP000067476">
    <property type="component" value="Chromosome"/>
</dbReference>
<evidence type="ECO:0000256" key="11">
    <source>
        <dbReference type="ARBA" id="ARBA00023204"/>
    </source>
</evidence>
<evidence type="ECO:0000256" key="10">
    <source>
        <dbReference type="ARBA" id="ARBA00023125"/>
    </source>
</evidence>